<organism evidence="1 2">
    <name type="scientific">Plasmodium ovale curtisi</name>
    <dbReference type="NCBI Taxonomy" id="864141"/>
    <lineage>
        <taxon>Eukaryota</taxon>
        <taxon>Sar</taxon>
        <taxon>Alveolata</taxon>
        <taxon>Apicomplexa</taxon>
        <taxon>Aconoidasida</taxon>
        <taxon>Haemosporida</taxon>
        <taxon>Plasmodiidae</taxon>
        <taxon>Plasmodium</taxon>
        <taxon>Plasmodium (Plasmodium)</taxon>
    </lineage>
</organism>
<name>A0A1A8WEI6_PLAOA</name>
<protein>
    <submittedName>
        <fullName evidence="1">PIR Superfamily Protein</fullName>
    </submittedName>
</protein>
<feature type="non-terminal residue" evidence="1">
    <location>
        <position position="67"/>
    </location>
</feature>
<dbReference type="Proteomes" id="UP000078560">
    <property type="component" value="Unassembled WGS sequence"/>
</dbReference>
<dbReference type="AlphaFoldDB" id="A0A1A8WEI6"/>
<accession>A0A1A8WEI6</accession>
<reference evidence="2" key="1">
    <citation type="submission" date="2016-05" db="EMBL/GenBank/DDBJ databases">
        <authorList>
            <person name="Naeem Raeece"/>
        </authorList>
    </citation>
    <scope>NUCLEOTIDE SEQUENCE [LARGE SCALE GENOMIC DNA]</scope>
</reference>
<evidence type="ECO:0000313" key="2">
    <source>
        <dbReference type="Proteomes" id="UP000078560"/>
    </source>
</evidence>
<evidence type="ECO:0000313" key="1">
    <source>
        <dbReference type="EMBL" id="SBS90204.1"/>
    </source>
</evidence>
<dbReference type="EMBL" id="FLQU01000905">
    <property type="protein sequence ID" value="SBS90204.1"/>
    <property type="molecule type" value="Genomic_DNA"/>
</dbReference>
<gene>
    <name evidence="1" type="ORF">POVCU2_0060060</name>
</gene>
<proteinExistence type="predicted"/>
<sequence length="67" mass="7646">MPCSEEPVKGENKDFISFDQYIGIAEGIGEKSIDPDIISSCNFLLNDNVYPQIPLSHKICEQFKYLY</sequence>